<protein>
    <submittedName>
        <fullName evidence="2">Uncharacterized protein</fullName>
    </submittedName>
</protein>
<dbReference type="Proteomes" id="UP000570361">
    <property type="component" value="Unassembled WGS sequence"/>
</dbReference>
<organism evidence="2 3">
    <name type="scientific">Paenibacillus phyllosphaerae</name>
    <dbReference type="NCBI Taxonomy" id="274593"/>
    <lineage>
        <taxon>Bacteria</taxon>
        <taxon>Bacillati</taxon>
        <taxon>Bacillota</taxon>
        <taxon>Bacilli</taxon>
        <taxon>Bacillales</taxon>
        <taxon>Paenibacillaceae</taxon>
        <taxon>Paenibacillus</taxon>
    </lineage>
</organism>
<accession>A0A7W5B005</accession>
<comment type="caution">
    <text evidence="2">The sequence shown here is derived from an EMBL/GenBank/DDBJ whole genome shotgun (WGS) entry which is preliminary data.</text>
</comment>
<keyword evidence="1" id="KW-0732">Signal</keyword>
<gene>
    <name evidence="2" type="ORF">FHS18_003972</name>
</gene>
<dbReference type="AlphaFoldDB" id="A0A7W5B005"/>
<evidence type="ECO:0000256" key="1">
    <source>
        <dbReference type="SAM" id="SignalP"/>
    </source>
</evidence>
<feature type="chain" id="PRO_5031467784" evidence="1">
    <location>
        <begin position="28"/>
        <end position="175"/>
    </location>
</feature>
<reference evidence="2 3" key="1">
    <citation type="submission" date="2020-08" db="EMBL/GenBank/DDBJ databases">
        <title>Genomic Encyclopedia of Type Strains, Phase III (KMG-III): the genomes of soil and plant-associated and newly described type strains.</title>
        <authorList>
            <person name="Whitman W."/>
        </authorList>
    </citation>
    <scope>NUCLEOTIDE SEQUENCE [LARGE SCALE GENOMIC DNA]</scope>
    <source>
        <strain evidence="2 3">CECT 5862</strain>
    </source>
</reference>
<feature type="signal peptide" evidence="1">
    <location>
        <begin position="1"/>
        <end position="27"/>
    </location>
</feature>
<name>A0A7W5B005_9BACL</name>
<dbReference type="EMBL" id="JACHXK010000009">
    <property type="protein sequence ID" value="MBB3111904.1"/>
    <property type="molecule type" value="Genomic_DNA"/>
</dbReference>
<keyword evidence="3" id="KW-1185">Reference proteome</keyword>
<evidence type="ECO:0000313" key="2">
    <source>
        <dbReference type="EMBL" id="MBB3111904.1"/>
    </source>
</evidence>
<sequence length="175" mass="19644">MFRLNRMLLLFVALLPITGLGLTGAHAAQAEAVSIGGKPKLVVTQTDLTIMKAEKVLRYDFTIKNIGRKTLQPQFDYPGHHYYPIEVAVRPGKQLKRYMVMDEHTKYRKMAFKGSGSGGLLDPGREVHFYVEYRIQEDADLSKVLENARDGVLLVLDGPKVVAEFPLQDAEGKKQ</sequence>
<evidence type="ECO:0000313" key="3">
    <source>
        <dbReference type="Proteomes" id="UP000570361"/>
    </source>
</evidence>
<proteinExistence type="predicted"/>
<dbReference type="RefSeq" id="WP_183601753.1">
    <property type="nucleotide sequence ID" value="NZ_JACHXK010000009.1"/>
</dbReference>